<keyword evidence="2" id="KW-1185">Reference proteome</keyword>
<reference evidence="1 2" key="1">
    <citation type="journal article" date="2019" name="Sci. Rep.">
        <title>Orb-weaving spider Araneus ventricosus genome elucidates the spidroin gene catalogue.</title>
        <authorList>
            <person name="Kono N."/>
            <person name="Nakamura H."/>
            <person name="Ohtoshi R."/>
            <person name="Moran D.A.P."/>
            <person name="Shinohara A."/>
            <person name="Yoshida Y."/>
            <person name="Fujiwara M."/>
            <person name="Mori M."/>
            <person name="Tomita M."/>
            <person name="Arakawa K."/>
        </authorList>
    </citation>
    <scope>NUCLEOTIDE SEQUENCE [LARGE SCALE GENOMIC DNA]</scope>
</reference>
<name>A0A4Y2VUY9_ARAVE</name>
<gene>
    <name evidence="1" type="ORF">AVEN_34185_1</name>
</gene>
<dbReference type="EMBL" id="BGPR01051807">
    <property type="protein sequence ID" value="GBO28715.1"/>
    <property type="molecule type" value="Genomic_DNA"/>
</dbReference>
<organism evidence="1 2">
    <name type="scientific">Araneus ventricosus</name>
    <name type="common">Orbweaver spider</name>
    <name type="synonym">Epeira ventricosa</name>
    <dbReference type="NCBI Taxonomy" id="182803"/>
    <lineage>
        <taxon>Eukaryota</taxon>
        <taxon>Metazoa</taxon>
        <taxon>Ecdysozoa</taxon>
        <taxon>Arthropoda</taxon>
        <taxon>Chelicerata</taxon>
        <taxon>Arachnida</taxon>
        <taxon>Araneae</taxon>
        <taxon>Araneomorphae</taxon>
        <taxon>Entelegynae</taxon>
        <taxon>Araneoidea</taxon>
        <taxon>Araneidae</taxon>
        <taxon>Araneus</taxon>
    </lineage>
</organism>
<dbReference type="Proteomes" id="UP000499080">
    <property type="component" value="Unassembled WGS sequence"/>
</dbReference>
<comment type="caution">
    <text evidence="1">The sequence shown here is derived from an EMBL/GenBank/DDBJ whole genome shotgun (WGS) entry which is preliminary data.</text>
</comment>
<evidence type="ECO:0000313" key="1">
    <source>
        <dbReference type="EMBL" id="GBO28715.1"/>
    </source>
</evidence>
<sequence length="60" mass="6869">MGKVRHLIEKIELSSVDILGRYENIGTYLNGGESMLWVPISDLLTLTMLKLKHPHVSEEY</sequence>
<dbReference type="AlphaFoldDB" id="A0A4Y2VUY9"/>
<evidence type="ECO:0000313" key="2">
    <source>
        <dbReference type="Proteomes" id="UP000499080"/>
    </source>
</evidence>
<feature type="non-terminal residue" evidence="1">
    <location>
        <position position="60"/>
    </location>
</feature>
<proteinExistence type="predicted"/>
<protein>
    <submittedName>
        <fullName evidence="1">Uncharacterized protein</fullName>
    </submittedName>
</protein>
<accession>A0A4Y2VUY9</accession>